<dbReference type="STRING" id="41688.A0A2N3N7D4"/>
<dbReference type="InParanoid" id="A0A2N3N7D4"/>
<gene>
    <name evidence="1" type="ORF">jhhlp_005297</name>
</gene>
<comment type="caution">
    <text evidence="1">The sequence shown here is derived from an EMBL/GenBank/DDBJ whole genome shotgun (WGS) entry which is preliminary data.</text>
</comment>
<sequence length="139" mass="15576">MDGANLSLRFKHGVHTIFLFVDSLKPFSNLDAQLLEVLRERYPDGFLTTSQGPTPIPSGDATIYYARLKNPVDPTEGWKRLEVSSKDTPNKKGISDNSTLAFAIYEKGTEPDEVEFLVDWPSLDDYEDQDIEGANGYES</sequence>
<dbReference type="AlphaFoldDB" id="A0A2N3N7D4"/>
<organism evidence="1 2">
    <name type="scientific">Lomentospora prolificans</name>
    <dbReference type="NCBI Taxonomy" id="41688"/>
    <lineage>
        <taxon>Eukaryota</taxon>
        <taxon>Fungi</taxon>
        <taxon>Dikarya</taxon>
        <taxon>Ascomycota</taxon>
        <taxon>Pezizomycotina</taxon>
        <taxon>Sordariomycetes</taxon>
        <taxon>Hypocreomycetidae</taxon>
        <taxon>Microascales</taxon>
        <taxon>Microascaceae</taxon>
        <taxon>Lomentospora</taxon>
    </lineage>
</organism>
<protein>
    <submittedName>
        <fullName evidence="1">Uncharacterized protein</fullName>
    </submittedName>
</protein>
<reference evidence="1 2" key="1">
    <citation type="journal article" date="2017" name="G3 (Bethesda)">
        <title>First Draft Genome Sequence of the Pathogenic Fungus Lomentospora prolificans (Formerly Scedosporium prolificans).</title>
        <authorList>
            <person name="Luo R."/>
            <person name="Zimin A."/>
            <person name="Workman R."/>
            <person name="Fan Y."/>
            <person name="Pertea G."/>
            <person name="Grossman N."/>
            <person name="Wear M.P."/>
            <person name="Jia B."/>
            <person name="Miller H."/>
            <person name="Casadevall A."/>
            <person name="Timp W."/>
            <person name="Zhang S.X."/>
            <person name="Salzberg S.L."/>
        </authorList>
    </citation>
    <scope>NUCLEOTIDE SEQUENCE [LARGE SCALE GENOMIC DNA]</scope>
    <source>
        <strain evidence="1 2">JHH-5317</strain>
    </source>
</reference>
<name>A0A2N3N7D4_9PEZI</name>
<dbReference type="Proteomes" id="UP000233524">
    <property type="component" value="Unassembled WGS sequence"/>
</dbReference>
<accession>A0A2N3N7D4</accession>
<evidence type="ECO:0000313" key="2">
    <source>
        <dbReference type="Proteomes" id="UP000233524"/>
    </source>
</evidence>
<dbReference type="VEuPathDB" id="FungiDB:jhhlp_005297"/>
<dbReference type="OrthoDB" id="5376498at2759"/>
<evidence type="ECO:0000313" key="1">
    <source>
        <dbReference type="EMBL" id="PKS08353.1"/>
    </source>
</evidence>
<proteinExistence type="predicted"/>
<dbReference type="EMBL" id="NLAX01000697">
    <property type="protein sequence ID" value="PKS08353.1"/>
    <property type="molecule type" value="Genomic_DNA"/>
</dbReference>
<keyword evidence="2" id="KW-1185">Reference proteome</keyword>